<evidence type="ECO:0000313" key="1">
    <source>
        <dbReference type="EMBL" id="KAK3236759.1"/>
    </source>
</evidence>
<sequence length="87" mass="8861">MEQGKVVLTLGPKFALVAGTRASCSATTLGSGIVTGRRVADVPVLAGAVKASIAAAWLPCCQEEANQTKVVKNTSVASITKSLQSVF</sequence>
<name>A0AAE0BIR0_9CHLO</name>
<comment type="caution">
    <text evidence="1">The sequence shown here is derived from an EMBL/GenBank/DDBJ whole genome shotgun (WGS) entry which is preliminary data.</text>
</comment>
<dbReference type="AlphaFoldDB" id="A0AAE0BIR0"/>
<dbReference type="Proteomes" id="UP001190700">
    <property type="component" value="Unassembled WGS sequence"/>
</dbReference>
<organism evidence="1 2">
    <name type="scientific">Cymbomonas tetramitiformis</name>
    <dbReference type="NCBI Taxonomy" id="36881"/>
    <lineage>
        <taxon>Eukaryota</taxon>
        <taxon>Viridiplantae</taxon>
        <taxon>Chlorophyta</taxon>
        <taxon>Pyramimonadophyceae</taxon>
        <taxon>Pyramimonadales</taxon>
        <taxon>Pyramimonadaceae</taxon>
        <taxon>Cymbomonas</taxon>
    </lineage>
</organism>
<gene>
    <name evidence="1" type="ORF">CYMTET_53116</name>
</gene>
<reference evidence="1 2" key="1">
    <citation type="journal article" date="2015" name="Genome Biol. Evol.">
        <title>Comparative Genomics of a Bacterivorous Green Alga Reveals Evolutionary Causalities and Consequences of Phago-Mixotrophic Mode of Nutrition.</title>
        <authorList>
            <person name="Burns J.A."/>
            <person name="Paasch A."/>
            <person name="Narechania A."/>
            <person name="Kim E."/>
        </authorList>
    </citation>
    <scope>NUCLEOTIDE SEQUENCE [LARGE SCALE GENOMIC DNA]</scope>
    <source>
        <strain evidence="1 2">PLY_AMNH</strain>
    </source>
</reference>
<proteinExistence type="predicted"/>
<evidence type="ECO:0000313" key="2">
    <source>
        <dbReference type="Proteomes" id="UP001190700"/>
    </source>
</evidence>
<accession>A0AAE0BIR0</accession>
<keyword evidence="2" id="KW-1185">Reference proteome</keyword>
<protein>
    <submittedName>
        <fullName evidence="1">Uncharacterized protein</fullName>
    </submittedName>
</protein>
<dbReference type="EMBL" id="LGRX02034859">
    <property type="protein sequence ID" value="KAK3236759.1"/>
    <property type="molecule type" value="Genomic_DNA"/>
</dbReference>